<dbReference type="EMBL" id="NWMT01000106">
    <property type="protein sequence ID" value="PCC99343.1"/>
    <property type="molecule type" value="Genomic_DNA"/>
</dbReference>
<protein>
    <recommendedName>
        <fullName evidence="2">protein-glutamate methylesterase</fullName>
        <ecNumber evidence="2">3.1.1.61</ecNumber>
    </recommendedName>
</protein>
<dbReference type="InterPro" id="IPR035909">
    <property type="entry name" value="CheB_C"/>
</dbReference>
<name>A0AA91U2L0_9GAMM</name>
<feature type="active site" evidence="4">
    <location>
        <position position="144"/>
    </location>
</feature>
<feature type="active site" evidence="4">
    <location>
        <position position="171"/>
    </location>
</feature>
<dbReference type="Pfam" id="PF01339">
    <property type="entry name" value="CheB_methylest"/>
    <property type="match status" value="1"/>
</dbReference>
<evidence type="ECO:0000256" key="1">
    <source>
        <dbReference type="ARBA" id="ARBA00022801"/>
    </source>
</evidence>
<keyword evidence="9" id="KW-1185">Reference proteome</keyword>
<dbReference type="AlphaFoldDB" id="A0AA91U2L0"/>
<evidence type="ECO:0000259" key="5">
    <source>
        <dbReference type="PROSITE" id="PS50122"/>
    </source>
</evidence>
<dbReference type="EMBL" id="CP033116">
    <property type="protein sequence ID" value="QFY55442.1"/>
    <property type="molecule type" value="Genomic_DNA"/>
</dbReference>
<dbReference type="PANTHER" id="PTHR42872">
    <property type="entry name" value="PROTEIN-GLUTAMATE METHYLESTERASE/PROTEIN-GLUTAMINE GLUTAMINASE"/>
    <property type="match status" value="1"/>
</dbReference>
<dbReference type="Gene3D" id="3.40.50.180">
    <property type="entry name" value="Methylesterase CheB, C-terminal domain"/>
    <property type="match status" value="1"/>
</dbReference>
<evidence type="ECO:0000313" key="8">
    <source>
        <dbReference type="Proteomes" id="UP000243750"/>
    </source>
</evidence>
<evidence type="ECO:0000313" key="7">
    <source>
        <dbReference type="EMBL" id="QFY55442.1"/>
    </source>
</evidence>
<dbReference type="PANTHER" id="PTHR42872:SF6">
    <property type="entry name" value="PROTEIN-GLUTAMATE METHYLESTERASE_PROTEIN-GLUTAMINE GLUTAMINASE"/>
    <property type="match status" value="1"/>
</dbReference>
<dbReference type="RefSeq" id="WP_096346602.1">
    <property type="nucleotide sequence ID" value="NZ_CP033116.1"/>
</dbReference>
<dbReference type="SUPFAM" id="SSF52738">
    <property type="entry name" value="Methylesterase CheB, C-terminal domain"/>
    <property type="match status" value="1"/>
</dbReference>
<dbReference type="GO" id="GO:0005737">
    <property type="term" value="C:cytoplasm"/>
    <property type="evidence" value="ECO:0007669"/>
    <property type="project" value="InterPro"/>
</dbReference>
<gene>
    <name evidence="6" type="ORF">CO192_10740</name>
    <name evidence="7" type="ORF">EAO82_03040</name>
</gene>
<reference evidence="6 8" key="1">
    <citation type="submission" date="2017-09" db="EMBL/GenBank/DDBJ databases">
        <title>Bacterial and phytoplankton interrelationship in Kongsfjorden, an Arctic fjord.</title>
        <authorList>
            <person name="Sinha R."/>
            <person name="Krishnan K."/>
        </authorList>
    </citation>
    <scope>NUCLEOTIDE SEQUENCE [LARGE SCALE GENOMIC DNA]</scope>
    <source>
        <strain evidence="6 8">58</strain>
    </source>
</reference>
<dbReference type="GO" id="GO:0000156">
    <property type="term" value="F:phosphorelay response regulator activity"/>
    <property type="evidence" value="ECO:0007669"/>
    <property type="project" value="InterPro"/>
</dbReference>
<feature type="active site" evidence="4">
    <location>
        <position position="264"/>
    </location>
</feature>
<feature type="domain" description="CheB-type methylesterase" evidence="5">
    <location>
        <begin position="132"/>
        <end position="322"/>
    </location>
</feature>
<proteinExistence type="predicted"/>
<dbReference type="GO" id="GO:0006935">
    <property type="term" value="P:chemotaxis"/>
    <property type="evidence" value="ECO:0007669"/>
    <property type="project" value="UniProtKB-UniRule"/>
</dbReference>
<evidence type="ECO:0000256" key="4">
    <source>
        <dbReference type="PROSITE-ProRule" id="PRU00050"/>
    </source>
</evidence>
<dbReference type="Proteomes" id="UP000243750">
    <property type="component" value="Unassembled WGS sequence"/>
</dbReference>
<reference evidence="7 9" key="2">
    <citation type="submission" date="2018-10" db="EMBL/GenBank/DDBJ databases">
        <title>Complete genome sequence of Pseudomonas pelagia strain Kongs-67.</title>
        <authorList>
            <person name="Sinha R.K."/>
            <person name="Krishnan K."/>
        </authorList>
    </citation>
    <scope>NUCLEOTIDE SEQUENCE [LARGE SCALE GENOMIC DNA]</scope>
    <source>
        <strain evidence="7 9">Kongs-67</strain>
    </source>
</reference>
<evidence type="ECO:0000256" key="2">
    <source>
        <dbReference type="ARBA" id="ARBA00039140"/>
    </source>
</evidence>
<dbReference type="Proteomes" id="UP000344571">
    <property type="component" value="Chromosome"/>
</dbReference>
<evidence type="ECO:0000313" key="6">
    <source>
        <dbReference type="EMBL" id="PCC99343.1"/>
    </source>
</evidence>
<sequence>MAEATAPAIGLLAGNPDKRRLLTEVLQHFGYRVSFCADPGQLDCQRLASINTDAWLLELPEESALSDWLLEHSAVPVLLGAGEIPAPDSEDYPRWERRLYNKLLPLLGPAPAGQLPSMLTVSDAITDSQPVRPPARCVWLLGASLGGPAAVKIFLDSLPADLPVAFIYAQHIDAGFEERLPGIIGRQNDWRIINCVAGSGLHDGDVLVAPIKRSLSFSPEGRVRLSDTPWPGLYQPSIETLLDQVGDAFAPACGAIIFSGMGEDGVQACRRLRQQGVEVWTQDPNSAACSVMPEAVMAAGLSSRQGNPAELAEALRAWLAQEWPVAL</sequence>
<keyword evidence="1 4" id="KW-0378">Hydrolase</keyword>
<comment type="catalytic activity">
    <reaction evidence="3">
        <text>[protein]-L-glutamate 5-O-methyl ester + H2O = L-glutamyl-[protein] + methanol + H(+)</text>
        <dbReference type="Rhea" id="RHEA:23236"/>
        <dbReference type="Rhea" id="RHEA-COMP:10208"/>
        <dbReference type="Rhea" id="RHEA-COMP:10311"/>
        <dbReference type="ChEBI" id="CHEBI:15377"/>
        <dbReference type="ChEBI" id="CHEBI:15378"/>
        <dbReference type="ChEBI" id="CHEBI:17790"/>
        <dbReference type="ChEBI" id="CHEBI:29973"/>
        <dbReference type="ChEBI" id="CHEBI:82795"/>
        <dbReference type="EC" id="3.1.1.61"/>
    </reaction>
</comment>
<dbReference type="PROSITE" id="PS50122">
    <property type="entry name" value="CHEB"/>
    <property type="match status" value="1"/>
</dbReference>
<dbReference type="InterPro" id="IPR000673">
    <property type="entry name" value="Sig_transdc_resp-reg_Me-estase"/>
</dbReference>
<evidence type="ECO:0000313" key="9">
    <source>
        <dbReference type="Proteomes" id="UP000344571"/>
    </source>
</evidence>
<organism evidence="6 8">
    <name type="scientific">Halopseudomonas pelagia</name>
    <dbReference type="NCBI Taxonomy" id="553151"/>
    <lineage>
        <taxon>Bacteria</taxon>
        <taxon>Pseudomonadati</taxon>
        <taxon>Pseudomonadota</taxon>
        <taxon>Gammaproteobacteria</taxon>
        <taxon>Pseudomonadales</taxon>
        <taxon>Pseudomonadaceae</taxon>
        <taxon>Halopseudomonas</taxon>
    </lineage>
</organism>
<evidence type="ECO:0000256" key="3">
    <source>
        <dbReference type="ARBA" id="ARBA00048267"/>
    </source>
</evidence>
<accession>A0AA91U2L0</accession>
<dbReference type="GO" id="GO:0008984">
    <property type="term" value="F:protein-glutamate methylesterase activity"/>
    <property type="evidence" value="ECO:0007669"/>
    <property type="project" value="UniProtKB-EC"/>
</dbReference>
<dbReference type="EC" id="3.1.1.61" evidence="2"/>
<keyword evidence="4" id="KW-0145">Chemotaxis</keyword>